<feature type="region of interest" description="Disordered" evidence="1">
    <location>
        <begin position="123"/>
        <end position="197"/>
    </location>
</feature>
<sequence>MCSMRCVDQAMRACAACAVGQKNELSSSTAASELRTPVRSKQPHQAAMCEAAKPFLSTHRSKKYQWRPFIIAVFYLSIAQHPASSWPHRRSQQATVFVWEHLFPAELNCPPPPVWHVNVPTRPTDAKAVPERGRGEQPAPRARHCPEDGEDRRATQSASFQEEAFGMRGMRRPTTEEKTGPTDRTGLTGPDWLKSAENEPMPLFATLIRFIDPSINERG</sequence>
<name>A0A183JA78_9BILA</name>
<dbReference type="EMBL" id="UZAM01018780">
    <property type="protein sequence ID" value="VDP51732.1"/>
    <property type="molecule type" value="Genomic_DNA"/>
</dbReference>
<keyword evidence="3" id="KW-1185">Reference proteome</keyword>
<accession>A0A183JA78</accession>
<reference evidence="2 3" key="2">
    <citation type="submission" date="2018-11" db="EMBL/GenBank/DDBJ databases">
        <authorList>
            <consortium name="Pathogen Informatics"/>
        </authorList>
    </citation>
    <scope>NUCLEOTIDE SEQUENCE [LARGE SCALE GENOMIC DNA]</scope>
</reference>
<evidence type="ECO:0000313" key="2">
    <source>
        <dbReference type="EMBL" id="VDP51732.1"/>
    </source>
</evidence>
<reference evidence="4" key="1">
    <citation type="submission" date="2016-06" db="UniProtKB">
        <authorList>
            <consortium name="WormBaseParasite"/>
        </authorList>
    </citation>
    <scope>IDENTIFICATION</scope>
</reference>
<evidence type="ECO:0000313" key="3">
    <source>
        <dbReference type="Proteomes" id="UP000270296"/>
    </source>
</evidence>
<evidence type="ECO:0000256" key="1">
    <source>
        <dbReference type="SAM" id="MobiDB-lite"/>
    </source>
</evidence>
<dbReference type="AlphaFoldDB" id="A0A183JA78"/>
<dbReference type="WBParaSite" id="SBAD_0001318901-mRNA-1">
    <property type="protein sequence ID" value="SBAD_0001318901-mRNA-1"/>
    <property type="gene ID" value="SBAD_0001318901"/>
</dbReference>
<organism evidence="4">
    <name type="scientific">Soboliphyme baturini</name>
    <dbReference type="NCBI Taxonomy" id="241478"/>
    <lineage>
        <taxon>Eukaryota</taxon>
        <taxon>Metazoa</taxon>
        <taxon>Ecdysozoa</taxon>
        <taxon>Nematoda</taxon>
        <taxon>Enoplea</taxon>
        <taxon>Dorylaimia</taxon>
        <taxon>Dioctophymatida</taxon>
        <taxon>Dioctophymatoidea</taxon>
        <taxon>Soboliphymatidae</taxon>
        <taxon>Soboliphyme</taxon>
    </lineage>
</organism>
<feature type="compositionally biased region" description="Basic and acidic residues" evidence="1">
    <location>
        <begin position="144"/>
        <end position="154"/>
    </location>
</feature>
<feature type="compositionally biased region" description="Basic and acidic residues" evidence="1">
    <location>
        <begin position="124"/>
        <end position="135"/>
    </location>
</feature>
<proteinExistence type="predicted"/>
<protein>
    <submittedName>
        <fullName evidence="4">Transmembrane protein</fullName>
    </submittedName>
</protein>
<evidence type="ECO:0000313" key="4">
    <source>
        <dbReference type="WBParaSite" id="SBAD_0001318901-mRNA-1"/>
    </source>
</evidence>
<gene>
    <name evidence="2" type="ORF">SBAD_LOCUS12776</name>
</gene>
<dbReference type="Proteomes" id="UP000270296">
    <property type="component" value="Unassembled WGS sequence"/>
</dbReference>